<protein>
    <submittedName>
        <fullName evidence="2">Uncharacterized protein</fullName>
    </submittedName>
</protein>
<keyword evidence="3" id="KW-1185">Reference proteome</keyword>
<keyword evidence="1" id="KW-1133">Transmembrane helix</keyword>
<sequence length="66" mass="7811">MQIFELVCNERCLNLCTLFLYHIRIIILFCLFMQLLNQIVCELPPEHPLSNVRPLRDSLGHTPFQI</sequence>
<gene>
    <name evidence="2" type="ORF">HanXRQr2_Chr05g0233991</name>
</gene>
<proteinExistence type="predicted"/>
<dbReference type="Proteomes" id="UP000215914">
    <property type="component" value="Unassembled WGS sequence"/>
</dbReference>
<evidence type="ECO:0000256" key="1">
    <source>
        <dbReference type="SAM" id="Phobius"/>
    </source>
</evidence>
<reference evidence="2" key="2">
    <citation type="submission" date="2020-06" db="EMBL/GenBank/DDBJ databases">
        <title>Helianthus annuus Genome sequencing and assembly Release 2.</title>
        <authorList>
            <person name="Gouzy J."/>
            <person name="Langlade N."/>
            <person name="Munos S."/>
        </authorList>
    </citation>
    <scope>NUCLEOTIDE SEQUENCE</scope>
    <source>
        <tissue evidence="2">Leaves</tissue>
    </source>
</reference>
<accession>A0A9K3J216</accession>
<reference evidence="2" key="1">
    <citation type="journal article" date="2017" name="Nature">
        <title>The sunflower genome provides insights into oil metabolism, flowering and Asterid evolution.</title>
        <authorList>
            <person name="Badouin H."/>
            <person name="Gouzy J."/>
            <person name="Grassa C.J."/>
            <person name="Murat F."/>
            <person name="Staton S.E."/>
            <person name="Cottret L."/>
            <person name="Lelandais-Briere C."/>
            <person name="Owens G.L."/>
            <person name="Carrere S."/>
            <person name="Mayjonade B."/>
            <person name="Legrand L."/>
            <person name="Gill N."/>
            <person name="Kane N.C."/>
            <person name="Bowers J.E."/>
            <person name="Hubner S."/>
            <person name="Bellec A."/>
            <person name="Berard A."/>
            <person name="Berges H."/>
            <person name="Blanchet N."/>
            <person name="Boniface M.C."/>
            <person name="Brunel D."/>
            <person name="Catrice O."/>
            <person name="Chaidir N."/>
            <person name="Claudel C."/>
            <person name="Donnadieu C."/>
            <person name="Faraut T."/>
            <person name="Fievet G."/>
            <person name="Helmstetter N."/>
            <person name="King M."/>
            <person name="Knapp S.J."/>
            <person name="Lai Z."/>
            <person name="Le Paslier M.C."/>
            <person name="Lippi Y."/>
            <person name="Lorenzon L."/>
            <person name="Mandel J.R."/>
            <person name="Marage G."/>
            <person name="Marchand G."/>
            <person name="Marquand E."/>
            <person name="Bret-Mestries E."/>
            <person name="Morien E."/>
            <person name="Nambeesan S."/>
            <person name="Nguyen T."/>
            <person name="Pegot-Espagnet P."/>
            <person name="Pouilly N."/>
            <person name="Raftis F."/>
            <person name="Sallet E."/>
            <person name="Schiex T."/>
            <person name="Thomas J."/>
            <person name="Vandecasteele C."/>
            <person name="Vares D."/>
            <person name="Vear F."/>
            <person name="Vautrin S."/>
            <person name="Crespi M."/>
            <person name="Mangin B."/>
            <person name="Burke J.M."/>
            <person name="Salse J."/>
            <person name="Munos S."/>
            <person name="Vincourt P."/>
            <person name="Rieseberg L.H."/>
            <person name="Langlade N.B."/>
        </authorList>
    </citation>
    <scope>NUCLEOTIDE SEQUENCE</scope>
    <source>
        <tissue evidence="2">Leaves</tissue>
    </source>
</reference>
<keyword evidence="1" id="KW-0812">Transmembrane</keyword>
<evidence type="ECO:0000313" key="2">
    <source>
        <dbReference type="EMBL" id="KAF5807461.1"/>
    </source>
</evidence>
<dbReference type="AlphaFoldDB" id="A0A9K3J216"/>
<dbReference type="Gramene" id="mRNA:HanXRQr2_Chr05g0233991">
    <property type="protein sequence ID" value="CDS:HanXRQr2_Chr05g0233991.1"/>
    <property type="gene ID" value="HanXRQr2_Chr05g0233991"/>
</dbReference>
<dbReference type="EMBL" id="MNCJ02000320">
    <property type="protein sequence ID" value="KAF5807461.1"/>
    <property type="molecule type" value="Genomic_DNA"/>
</dbReference>
<evidence type="ECO:0000313" key="3">
    <source>
        <dbReference type="Proteomes" id="UP000215914"/>
    </source>
</evidence>
<feature type="transmembrane region" description="Helical" evidence="1">
    <location>
        <begin position="12"/>
        <end position="36"/>
    </location>
</feature>
<organism evidence="2 3">
    <name type="scientific">Helianthus annuus</name>
    <name type="common">Common sunflower</name>
    <dbReference type="NCBI Taxonomy" id="4232"/>
    <lineage>
        <taxon>Eukaryota</taxon>
        <taxon>Viridiplantae</taxon>
        <taxon>Streptophyta</taxon>
        <taxon>Embryophyta</taxon>
        <taxon>Tracheophyta</taxon>
        <taxon>Spermatophyta</taxon>
        <taxon>Magnoliopsida</taxon>
        <taxon>eudicotyledons</taxon>
        <taxon>Gunneridae</taxon>
        <taxon>Pentapetalae</taxon>
        <taxon>asterids</taxon>
        <taxon>campanulids</taxon>
        <taxon>Asterales</taxon>
        <taxon>Asteraceae</taxon>
        <taxon>Asteroideae</taxon>
        <taxon>Heliantheae alliance</taxon>
        <taxon>Heliantheae</taxon>
        <taxon>Helianthus</taxon>
    </lineage>
</organism>
<comment type="caution">
    <text evidence="2">The sequence shown here is derived from an EMBL/GenBank/DDBJ whole genome shotgun (WGS) entry which is preliminary data.</text>
</comment>
<keyword evidence="1" id="KW-0472">Membrane</keyword>
<name>A0A9K3J216_HELAN</name>